<dbReference type="EMBL" id="BMAR01000013">
    <property type="protein sequence ID" value="GFR46207.1"/>
    <property type="molecule type" value="Genomic_DNA"/>
</dbReference>
<protein>
    <recommendedName>
        <fullName evidence="5">RING-type domain-containing protein</fullName>
    </recommendedName>
</protein>
<comment type="caution">
    <text evidence="6">The sequence shown here is derived from an EMBL/GenBank/DDBJ whole genome shotgun (WGS) entry which is preliminary data.</text>
</comment>
<dbReference type="Proteomes" id="UP001054857">
    <property type="component" value="Unassembled WGS sequence"/>
</dbReference>
<dbReference type="Gene3D" id="2.120.10.80">
    <property type="entry name" value="Kelch-type beta propeller"/>
    <property type="match status" value="2"/>
</dbReference>
<feature type="region of interest" description="Disordered" evidence="2">
    <location>
        <begin position="2235"/>
        <end position="2295"/>
    </location>
</feature>
<feature type="compositionally biased region" description="Low complexity" evidence="2">
    <location>
        <begin position="1873"/>
        <end position="1891"/>
    </location>
</feature>
<feature type="region of interest" description="Disordered" evidence="2">
    <location>
        <begin position="1868"/>
        <end position="1906"/>
    </location>
</feature>
<keyword evidence="4" id="KW-0732">Signal</keyword>
<dbReference type="SUPFAM" id="SSF57850">
    <property type="entry name" value="RING/U-box"/>
    <property type="match status" value="1"/>
</dbReference>
<evidence type="ECO:0000256" key="4">
    <source>
        <dbReference type="SAM" id="SignalP"/>
    </source>
</evidence>
<dbReference type="SUPFAM" id="SSF117281">
    <property type="entry name" value="Kelch motif"/>
    <property type="match status" value="1"/>
</dbReference>
<feature type="region of interest" description="Disordered" evidence="2">
    <location>
        <begin position="2512"/>
        <end position="2536"/>
    </location>
</feature>
<keyword evidence="1" id="KW-0863">Zinc-finger</keyword>
<keyword evidence="1" id="KW-0862">Zinc</keyword>
<feature type="compositionally biased region" description="Low complexity" evidence="2">
    <location>
        <begin position="2268"/>
        <end position="2290"/>
    </location>
</feature>
<dbReference type="PANTHER" id="PTHR45725">
    <property type="entry name" value="FORMIN HOMOLOGY 2 FAMILY MEMBER"/>
    <property type="match status" value="1"/>
</dbReference>
<organism evidence="6 7">
    <name type="scientific">Astrephomene gubernaculifera</name>
    <dbReference type="NCBI Taxonomy" id="47775"/>
    <lineage>
        <taxon>Eukaryota</taxon>
        <taxon>Viridiplantae</taxon>
        <taxon>Chlorophyta</taxon>
        <taxon>core chlorophytes</taxon>
        <taxon>Chlorophyceae</taxon>
        <taxon>CS clade</taxon>
        <taxon>Chlamydomonadales</taxon>
        <taxon>Astrephomenaceae</taxon>
        <taxon>Astrephomene</taxon>
    </lineage>
</organism>
<feature type="region of interest" description="Disordered" evidence="2">
    <location>
        <begin position="1464"/>
        <end position="1485"/>
    </location>
</feature>
<reference evidence="6 7" key="1">
    <citation type="journal article" date="2021" name="Sci. Rep.">
        <title>Genome sequencing of the multicellular alga Astrephomene provides insights into convergent evolution of germ-soma differentiation.</title>
        <authorList>
            <person name="Yamashita S."/>
            <person name="Yamamoto K."/>
            <person name="Matsuzaki R."/>
            <person name="Suzuki S."/>
            <person name="Yamaguchi H."/>
            <person name="Hirooka S."/>
            <person name="Minakuchi Y."/>
            <person name="Miyagishima S."/>
            <person name="Kawachi M."/>
            <person name="Toyoda A."/>
            <person name="Nozaki H."/>
        </authorList>
    </citation>
    <scope>NUCLEOTIDE SEQUENCE [LARGE SCALE GENOMIC DNA]</scope>
    <source>
        <strain evidence="6 7">NIES-4017</strain>
    </source>
</reference>
<sequence>MFTKLAFLVLGLLAAYGEQLQWDSPWKSSQSRSPEPRSFASLAGIGGSGDIYFYGGFSHARNTWLDEVWSLPWNASQPKWEQLSVDRGDLDGPVQHATLLWLGGKLLVAGGKYTNQTFNNQLFALDPADARPAWRSLNSRSTPAGPDSMPPLYWHSAVSYTVQGSTRVLLCGGLDANDMAVNRTFELSYDMSAGSAGSYSIIDMPSMPVPLFGHSMAAALPAGAAADSLVYVSGGLTGSVAGLAAGGVIPPGLREVLEASTGGPTSTLAASAAVFLFNRTDAGAAGGAAGGSGGTWKAMGGAAGADVMPRSAAFHASWVRGSVLYLYGGTQSAAVQASSSIVPPYGLQAYQLATSGSDWTASYSLSAVHDAVAAWGAVRPGAVAGAAVWAGVDSTGTQPLLWLFGGWSAPQPLPLLADSYLAPQDSSLAWCLTAGDGGSSSSSSAGRWRPPVQGGMAPRSAVPGGGGGGGMLVVAVTVGGARKLLSVGGRAAGGWRVSGSGFVFDASDLHLPAAADGSRQEPQALATSYQLYDMWLIDPDTGARDMIWYYNSTAVHAAAWCNTSATTNSNTSCSSLPYGTSVSPAALGPMWDRRLLEAPPGSAGVGLGTGTPGSSNQAIYMHTTEVLGADNTSTLRTGVWRLTVSVVPLPLPAIGGVGNEGVVSTYVATWQEMTPGSDSSGCYPRILYGAAHLTSTSGGSTTTTGSQKSYIAVHGGVRLIVSAKGSDGRRTMFPNVTDSVCLLDVANARWLGPPQYPAKMAPEARYRHACAPRPGTADYSMTCYGGVSAASGAALADAWTFMLQPGIEPGPSTPIHAGSWVLAPANYSAVRPGPRVDHSMLSVRGSAAAQSFPPVILLGGSLNPGPSFADDGTDGSGSTAAITVRRDVWMLDAAGCPDPDASDAAAIGGAGAVITEARPPLAAQVWLSLIPYGSWKSAAQAAGAEESWSLAAATLMQTNTSLEVWLVLLSSGAQGGAGDMAAVRLVAPLPGCLSLQPSCGTVSYTYGDASSLCWPGAVPAKDIPGIHVRSQSGKLTANGVLLNVVGFVVLDSDGVAVHVKDWYFGKDEYLIEGIVLPADISFDSLTVVSYSKPYVEIGRSVVSANGTALLSFSRTNLVIQVHSPDNTACSPDNTACPNATVELRVFYNGLYRKRHCDTTNCDVTSTNKTGHASFEVFPVSANQTTPAVSYVVLINTSYAYGTYAALVAPSSSSKSSSITLPGMPPPPPDGRVAINLSISFYPAATGYSLNLPSSSIRSWTVGFSPVSETSIGDSELELTDTYIKASAPHAVRLMPGCKMVQVVDSSLPAAPFLFEGFQLVDAPAAMTLRVPLAAVKLRLYFARVMWPISGPGPITAAGVFVKVSTVSGASVALLDALVKSGGEPLPADSWGSSAVYGSVTPWDELDSSSDGSAVFSLLPGTVHRVDLSYASGSAEAQLGSYYFKSPAVPTGTFTSSSCSAGSAPTATSGSSSLTPGSSSSSPSPSLAADGGVSYNITLNYTLLCRGPDPTYLHSNQGTLPTKDTGKIVYGPGISCTWVIFTNLPIISMEVNSTGLSSGESINITLDDGYVTLNDTSRPLQLVQATNQVTISFQASRAPSGPWMGTPLQLSWQALSAGASMPPQFIMMIAASSAAAGAMLLFLCLWHCVVRPVQMRRQAAALALVGAAGAAAAAAGGEGGGMGPPGSGPRAVGAHRNRVPRRYLRMMETSVYSIKEAAGRAASASERSKPPTSSGAAPTANTTSPPTTTTTTTTASTTPPSVCVPTPTPEVAPEGAAAPAPTPAASADPAASGLLASSGSHPASHSDPEAAGGELCAICLCEFEDGDRLKHLPCKHFYHVPCIEQWLGRDVTCPLCKANVLEAMRTLFGPLPPRNNNSSSSSNITNNQRQNRGGVAGGVQVTPASAGDSEDGVAVYVSSSGIGGVGGGGGTPDAVGGAAAAAAGAVNAASASGQGGAPSAGSAGGGGGDLQMVVIVRQLSAGGGGSVEGPAVNGADGGGNQSAGAAVIGALPGSTDSWHGGGGGGGVAAFHYAASGSPSAAAAEAAITPLSGAATIPTSAGVIAHAGAGGVISDMESSVPAAAPGARAELRPMRRHISNDLAAYRDGGTSSESDSDSESEQHHMGTAHHAAVPGTQATSAAAVGVGTATPGRAFHTAVHPVFSVAAATAVAVGSPYPAPSSSMNSAGNAFAAPAMAGAAAASLSASAAAASASPVPDLVNHGNSSSPRVLELIHRSTDSSSCGGVVPGRMGGSSAHGPAAHAPPSPRTSLSPGSGAAAPPAVAALPSPAAAHQRRLRAQEAQMAVAAAALSAAAAGISSGGSGGAGGSYPYRRGMGPAGAAAAPAPECHSHMSAVDGAVGVGGGAVAWTAVGLPVRPSPPAPDSPAAAASAFLAAAAATAAVPLNYRIHENPLAHASTADGNGSTTVTQAASAAAASSLMGARTTGASSGGMVSVLFGSPVNVPPATRHPSGSTASVFGNLALSHGTAAVPEVSAGSEDVVRALPPSALSPSAAARHAVSSPTSCGGGGLGSHAQLG</sequence>
<gene>
    <name evidence="6" type="ORF">Agub_g7745</name>
</gene>
<feature type="chain" id="PRO_5042225196" description="RING-type domain-containing protein" evidence="4">
    <location>
        <begin position="18"/>
        <end position="2536"/>
    </location>
</feature>
<dbReference type="InterPro" id="IPR015915">
    <property type="entry name" value="Kelch-typ_b-propeller"/>
</dbReference>
<dbReference type="GO" id="GO:0008270">
    <property type="term" value="F:zinc ion binding"/>
    <property type="evidence" value="ECO:0007669"/>
    <property type="project" value="UniProtKB-KW"/>
</dbReference>
<dbReference type="Gene3D" id="3.30.40.10">
    <property type="entry name" value="Zinc/RING finger domain, C3HC4 (zinc finger)"/>
    <property type="match status" value="1"/>
</dbReference>
<feature type="compositionally biased region" description="Low complexity" evidence="2">
    <location>
        <begin position="1718"/>
        <end position="1804"/>
    </location>
</feature>
<feature type="transmembrane region" description="Helical" evidence="3">
    <location>
        <begin position="1658"/>
        <end position="1676"/>
    </location>
</feature>
<evidence type="ECO:0000256" key="1">
    <source>
        <dbReference type="PROSITE-ProRule" id="PRU00175"/>
    </source>
</evidence>
<feature type="transmembrane region" description="Helical" evidence="3">
    <location>
        <begin position="1624"/>
        <end position="1646"/>
    </location>
</feature>
<feature type="signal peptide" evidence="4">
    <location>
        <begin position="1"/>
        <end position="17"/>
    </location>
</feature>
<evidence type="ECO:0000256" key="2">
    <source>
        <dbReference type="SAM" id="MobiDB-lite"/>
    </source>
</evidence>
<dbReference type="PROSITE" id="PS50089">
    <property type="entry name" value="ZF_RING_2"/>
    <property type="match status" value="1"/>
</dbReference>
<keyword evidence="1" id="KW-0479">Metal-binding</keyword>
<dbReference type="InterPro" id="IPR001841">
    <property type="entry name" value="Znf_RING"/>
</dbReference>
<proteinExistence type="predicted"/>
<name>A0AAD3HMI0_9CHLO</name>
<feature type="region of interest" description="Disordered" evidence="2">
    <location>
        <begin position="1717"/>
        <end position="1807"/>
    </location>
</feature>
<keyword evidence="3" id="KW-0472">Membrane</keyword>
<dbReference type="InterPro" id="IPR051425">
    <property type="entry name" value="Formin_Homology"/>
</dbReference>
<feature type="region of interest" description="Disordered" evidence="2">
    <location>
        <begin position="2100"/>
        <end position="2127"/>
    </location>
</feature>
<keyword evidence="3" id="KW-1133">Transmembrane helix</keyword>
<feature type="region of interest" description="Disordered" evidence="2">
    <location>
        <begin position="1673"/>
        <end position="1699"/>
    </location>
</feature>
<feature type="domain" description="RING-type" evidence="5">
    <location>
        <begin position="1815"/>
        <end position="1856"/>
    </location>
</feature>
<evidence type="ECO:0000313" key="6">
    <source>
        <dbReference type="EMBL" id="GFR46207.1"/>
    </source>
</evidence>
<accession>A0AAD3HMI0</accession>
<dbReference type="SMART" id="SM00184">
    <property type="entry name" value="RING"/>
    <property type="match status" value="1"/>
</dbReference>
<feature type="compositionally biased region" description="Low complexity" evidence="2">
    <location>
        <begin position="2512"/>
        <end position="2523"/>
    </location>
</feature>
<evidence type="ECO:0000313" key="7">
    <source>
        <dbReference type="Proteomes" id="UP001054857"/>
    </source>
</evidence>
<dbReference type="Pfam" id="PF13639">
    <property type="entry name" value="zf-RING_2"/>
    <property type="match status" value="1"/>
</dbReference>
<keyword evidence="3" id="KW-0812">Transmembrane</keyword>
<keyword evidence="7" id="KW-1185">Reference proteome</keyword>
<evidence type="ECO:0000256" key="3">
    <source>
        <dbReference type="SAM" id="Phobius"/>
    </source>
</evidence>
<feature type="compositionally biased region" description="Gly residues" evidence="2">
    <location>
        <begin position="1675"/>
        <end position="1684"/>
    </location>
</feature>
<evidence type="ECO:0000259" key="5">
    <source>
        <dbReference type="PROSITE" id="PS50089"/>
    </source>
</evidence>
<feature type="region of interest" description="Disordered" evidence="2">
    <location>
        <begin position="437"/>
        <end position="457"/>
    </location>
</feature>
<dbReference type="PANTHER" id="PTHR45725:SF18">
    <property type="entry name" value="ORC1-LIKE AAA ATPASE DOMAIN-CONTAINING PROTEIN"/>
    <property type="match status" value="1"/>
</dbReference>
<dbReference type="InterPro" id="IPR013083">
    <property type="entry name" value="Znf_RING/FYVE/PHD"/>
</dbReference>